<protein>
    <submittedName>
        <fullName evidence="1">Uncharacterized protein</fullName>
    </submittedName>
</protein>
<sequence>MQNGLSDFPFFGGIMGFASADDNISDANSNYVYIGGTTEVSFGPAQDAKNGYSAASGTERDVESALWTLADGALTMHWSNTDGTPAQGAHILYVPSADALVLTGNVDLFRARFGPAPEVVLTFVPSP</sequence>
<keyword evidence="2" id="KW-1185">Reference proteome</keyword>
<name>A0A1M2W6G1_TRAPU</name>
<dbReference type="AlphaFoldDB" id="A0A1M2W6G1"/>
<dbReference type="OrthoDB" id="2752010at2759"/>
<reference evidence="1 2" key="1">
    <citation type="submission" date="2016-10" db="EMBL/GenBank/DDBJ databases">
        <title>Genome sequence of the basidiomycete white-rot fungus Trametes pubescens.</title>
        <authorList>
            <person name="Makela M.R."/>
            <person name="Granchi Z."/>
            <person name="Peng M."/>
            <person name="De Vries R.P."/>
            <person name="Grigoriev I."/>
            <person name="Riley R."/>
            <person name="Hilden K."/>
        </authorList>
    </citation>
    <scope>NUCLEOTIDE SEQUENCE [LARGE SCALE GENOMIC DNA]</scope>
    <source>
        <strain evidence="1 2">FBCC735</strain>
    </source>
</reference>
<comment type="caution">
    <text evidence="1">The sequence shown here is derived from an EMBL/GenBank/DDBJ whole genome shotgun (WGS) entry which is preliminary data.</text>
</comment>
<dbReference type="EMBL" id="MNAD01000165">
    <property type="protein sequence ID" value="OJT15406.1"/>
    <property type="molecule type" value="Genomic_DNA"/>
</dbReference>
<dbReference type="OMA" id="SSAFWTY"/>
<gene>
    <name evidence="1" type="ORF">TRAPUB_8035</name>
</gene>
<evidence type="ECO:0000313" key="2">
    <source>
        <dbReference type="Proteomes" id="UP000184267"/>
    </source>
</evidence>
<organism evidence="1 2">
    <name type="scientific">Trametes pubescens</name>
    <name type="common">White-rot fungus</name>
    <dbReference type="NCBI Taxonomy" id="154538"/>
    <lineage>
        <taxon>Eukaryota</taxon>
        <taxon>Fungi</taxon>
        <taxon>Dikarya</taxon>
        <taxon>Basidiomycota</taxon>
        <taxon>Agaricomycotina</taxon>
        <taxon>Agaricomycetes</taxon>
        <taxon>Polyporales</taxon>
        <taxon>Polyporaceae</taxon>
        <taxon>Trametes</taxon>
    </lineage>
</organism>
<accession>A0A1M2W6G1</accession>
<dbReference type="STRING" id="154538.A0A1M2W6G1"/>
<dbReference type="Proteomes" id="UP000184267">
    <property type="component" value="Unassembled WGS sequence"/>
</dbReference>
<evidence type="ECO:0000313" key="1">
    <source>
        <dbReference type="EMBL" id="OJT15406.1"/>
    </source>
</evidence>
<proteinExistence type="predicted"/>